<gene>
    <name evidence="3" type="ORF">SAMN05443545_107142</name>
</gene>
<evidence type="ECO:0000256" key="1">
    <source>
        <dbReference type="ARBA" id="ARBA00008791"/>
    </source>
</evidence>
<evidence type="ECO:0000313" key="3">
    <source>
        <dbReference type="EMBL" id="SDX78623.1"/>
    </source>
</evidence>
<dbReference type="InterPro" id="IPR006016">
    <property type="entry name" value="UspA"/>
</dbReference>
<name>A0A1H3EIM2_9GAMM</name>
<accession>A0A1H3EIM2</accession>
<proteinExistence type="inferred from homology"/>
<sequence length="151" mass="15949">MNEVSVMYQSILVAVDGSDNSRKALEVAAQLAQGTASLTILHVPETLTHGATMVWGIGAVDLQTTPEEHDKIGQEVVSKAADAARDMGVTKLDTRVERGEPARTILRQAEKLGVDAIVLGSRGLSDLSGFVFGSVSHKVTHAANCSVITVR</sequence>
<feature type="domain" description="UspA" evidence="2">
    <location>
        <begin position="7"/>
        <end position="151"/>
    </location>
</feature>
<dbReference type="Pfam" id="PF00582">
    <property type="entry name" value="Usp"/>
    <property type="match status" value="1"/>
</dbReference>
<dbReference type="PANTHER" id="PTHR46268">
    <property type="entry name" value="STRESS RESPONSE PROTEIN NHAX"/>
    <property type="match status" value="1"/>
</dbReference>
<protein>
    <submittedName>
        <fullName evidence="3">Nucleotide-binding universal stress protein, UspA family</fullName>
    </submittedName>
</protein>
<dbReference type="CDD" id="cd00293">
    <property type="entry name" value="USP-like"/>
    <property type="match status" value="1"/>
</dbReference>
<dbReference type="Proteomes" id="UP000198500">
    <property type="component" value="Unassembled WGS sequence"/>
</dbReference>
<evidence type="ECO:0000313" key="4">
    <source>
        <dbReference type="Proteomes" id="UP000198500"/>
    </source>
</evidence>
<keyword evidence="4" id="KW-1185">Reference proteome</keyword>
<reference evidence="3 4" key="1">
    <citation type="submission" date="2016-10" db="EMBL/GenBank/DDBJ databases">
        <authorList>
            <person name="de Groot N.N."/>
        </authorList>
    </citation>
    <scope>NUCLEOTIDE SEQUENCE [LARGE SCALE GENOMIC DNA]</scope>
    <source>
        <strain evidence="3 4">DSM 19219</strain>
    </source>
</reference>
<dbReference type="STRING" id="574349.SAMN05443545_107142"/>
<comment type="similarity">
    <text evidence="1">Belongs to the universal stress protein A family.</text>
</comment>
<dbReference type="PRINTS" id="PR01438">
    <property type="entry name" value="UNVRSLSTRESS"/>
</dbReference>
<evidence type="ECO:0000259" key="2">
    <source>
        <dbReference type="Pfam" id="PF00582"/>
    </source>
</evidence>
<dbReference type="SUPFAM" id="SSF52402">
    <property type="entry name" value="Adenine nucleotide alpha hydrolases-like"/>
    <property type="match status" value="1"/>
</dbReference>
<dbReference type="Gene3D" id="3.40.50.620">
    <property type="entry name" value="HUPs"/>
    <property type="match status" value="1"/>
</dbReference>
<dbReference type="InterPro" id="IPR014729">
    <property type="entry name" value="Rossmann-like_a/b/a_fold"/>
</dbReference>
<dbReference type="InterPro" id="IPR006015">
    <property type="entry name" value="Universal_stress_UspA"/>
</dbReference>
<dbReference type="EMBL" id="FNNI01000007">
    <property type="protein sequence ID" value="SDX78623.1"/>
    <property type="molecule type" value="Genomic_DNA"/>
</dbReference>
<dbReference type="RefSeq" id="WP_229806468.1">
    <property type="nucleotide sequence ID" value="NZ_BMXH01000006.1"/>
</dbReference>
<dbReference type="PANTHER" id="PTHR46268:SF6">
    <property type="entry name" value="UNIVERSAL STRESS PROTEIN UP12"/>
    <property type="match status" value="1"/>
</dbReference>
<dbReference type="AlphaFoldDB" id="A0A1H3EIM2"/>
<organism evidence="3 4">
    <name type="scientific">Aidingimonas halophila</name>
    <dbReference type="NCBI Taxonomy" id="574349"/>
    <lineage>
        <taxon>Bacteria</taxon>
        <taxon>Pseudomonadati</taxon>
        <taxon>Pseudomonadota</taxon>
        <taxon>Gammaproteobacteria</taxon>
        <taxon>Oceanospirillales</taxon>
        <taxon>Halomonadaceae</taxon>
        <taxon>Aidingimonas</taxon>
    </lineage>
</organism>